<proteinExistence type="predicted"/>
<evidence type="ECO:0000313" key="2">
    <source>
        <dbReference type="EMBL" id="QPG94327.1"/>
    </source>
</evidence>
<feature type="compositionally biased region" description="Polar residues" evidence="1">
    <location>
        <begin position="43"/>
        <end position="62"/>
    </location>
</feature>
<feature type="compositionally biased region" description="Polar residues" evidence="1">
    <location>
        <begin position="413"/>
        <end position="422"/>
    </location>
</feature>
<organism evidence="2 3">
    <name type="scientific">Epichloe festucae (strain Fl1)</name>
    <dbReference type="NCBI Taxonomy" id="877507"/>
    <lineage>
        <taxon>Eukaryota</taxon>
        <taxon>Fungi</taxon>
        <taxon>Dikarya</taxon>
        <taxon>Ascomycota</taxon>
        <taxon>Pezizomycotina</taxon>
        <taxon>Sordariomycetes</taxon>
        <taxon>Hypocreomycetidae</taxon>
        <taxon>Hypocreales</taxon>
        <taxon>Clavicipitaceae</taxon>
        <taxon>Epichloe</taxon>
    </lineage>
</organism>
<name>A0A7S9KL47_EPIFF</name>
<feature type="compositionally biased region" description="Polar residues" evidence="1">
    <location>
        <begin position="155"/>
        <end position="172"/>
    </location>
</feature>
<accession>A0A7S9KL47</accession>
<gene>
    <name evidence="2" type="ORF">C2857_005701</name>
</gene>
<feature type="region of interest" description="Disordered" evidence="1">
    <location>
        <begin position="1"/>
        <end position="108"/>
    </location>
</feature>
<dbReference type="EMBL" id="CP031385">
    <property type="protein sequence ID" value="QPG94327.1"/>
    <property type="molecule type" value="Genomic_DNA"/>
</dbReference>
<evidence type="ECO:0000313" key="3">
    <source>
        <dbReference type="Proteomes" id="UP000594364"/>
    </source>
</evidence>
<feature type="compositionally biased region" description="Low complexity" evidence="1">
    <location>
        <begin position="17"/>
        <end position="26"/>
    </location>
</feature>
<protein>
    <submittedName>
        <fullName evidence="2">Uncharacterized protein</fullName>
    </submittedName>
</protein>
<evidence type="ECO:0000256" key="1">
    <source>
        <dbReference type="SAM" id="MobiDB-lite"/>
    </source>
</evidence>
<feature type="region of interest" description="Disordered" evidence="1">
    <location>
        <begin position="134"/>
        <end position="239"/>
    </location>
</feature>
<reference evidence="2 3" key="1">
    <citation type="journal article" date="2018" name="PLoS Genet.">
        <title>Repeat elements organise 3D genome structure and mediate transcription in the filamentous fungus Epichloe festucae.</title>
        <authorList>
            <person name="Winter D.J."/>
            <person name="Ganley A.R.D."/>
            <person name="Young C.A."/>
            <person name="Liachko I."/>
            <person name="Schardl C.L."/>
            <person name="Dupont P.Y."/>
            <person name="Berry D."/>
            <person name="Ram A."/>
            <person name="Scott B."/>
            <person name="Cox M.P."/>
        </authorList>
    </citation>
    <scope>NUCLEOTIDE SEQUENCE [LARGE SCALE GENOMIC DNA]</scope>
    <source>
        <strain evidence="2 3">Fl1</strain>
    </source>
</reference>
<dbReference type="OrthoDB" id="5398515at2759"/>
<sequence>MASASEPAGSKTPPPTTSLRTPSAPRLGYHDSWEPYSPRKSARISSQRAANRTPSPRASTRQPLDYSRTAKKAIVHGNDSIASPMTSPRKRSQPAVESRRQVSGFLTTEGTADAAAALGLNSEKPMQRTANTSISQAAGMLPTPSKTPRKPPNEKTATTIQSFARNLFSSEQEPMPSPQKKRSKKYSGVTLESFTAEEEEEPIAIFTDSQDRVPEKDDSEANPFYGSTTIEPSRKQSMKKLVNIPGEGLQSVDEASRRDDGMVYVFRGKKFFRKFSEQDQNEDQSDSSGEGERSQTSRPLTRAFVKPRLLFPAQKIIEEDDEEALTDVEDMHLGEAAPQTPRKPQSISAETPEAPRYAPVSPPDTRRTTRSTNKLCDTPMKVTGRKSPFDSWPRTKEHKSQSPVAKRPGENLASANTKRTRA</sequence>
<feature type="region of interest" description="Disordered" evidence="1">
    <location>
        <begin position="275"/>
        <end position="422"/>
    </location>
</feature>
<dbReference type="Proteomes" id="UP000594364">
    <property type="component" value="Chromosome 1"/>
</dbReference>
<keyword evidence="3" id="KW-1185">Reference proteome</keyword>
<dbReference type="AlphaFoldDB" id="A0A7S9KL47"/>
<feature type="compositionally biased region" description="Acidic residues" evidence="1">
    <location>
        <begin position="318"/>
        <end position="328"/>
    </location>
</feature>